<dbReference type="CDD" id="cd02570">
    <property type="entry name" value="PseudoU_synth_EcTruA"/>
    <property type="match status" value="1"/>
</dbReference>
<comment type="similarity">
    <text evidence="1 4 7">Belongs to the tRNA pseudouridine synthase TruA family.</text>
</comment>
<dbReference type="Gene3D" id="3.30.70.580">
    <property type="entry name" value="Pseudouridine synthase I, catalytic domain, N-terminal subdomain"/>
    <property type="match status" value="1"/>
</dbReference>
<comment type="caution">
    <text evidence="4">Lacks conserved residue(s) required for the propagation of feature annotation.</text>
</comment>
<dbReference type="SUPFAM" id="SSF55120">
    <property type="entry name" value="Pseudouridine synthase"/>
    <property type="match status" value="1"/>
</dbReference>
<evidence type="ECO:0000256" key="2">
    <source>
        <dbReference type="ARBA" id="ARBA00022694"/>
    </source>
</evidence>
<dbReference type="InterPro" id="IPR001406">
    <property type="entry name" value="PsdUridine_synth_TruA"/>
</dbReference>
<keyword evidence="3 4" id="KW-0413">Isomerase</keyword>
<dbReference type="EC" id="5.4.99.12" evidence="4"/>
<accession>A0A7C5HFI9</accession>
<sequence length="243" mass="28131">MRNVVLTIAYDGTNYSGWQIQKNAITVQGVIQKILENIVQHNIRIRVAGRTDTGVHAVGQVASFKTTASMSPRNIKEALNSMLPPDIRVLDVNDGDEKFHPRYSAIKLWYRYIIYNTDVPSPFFRNYSFWIRREIDIELLNGYCEKILGEHDFTSFAMIENSSSPIRKVFNCEIEKRGDFILLDIVANSFLRRMVRSIVGTFLDLERNKKPPEDVERILLARERRLAGQTAYPCGLYLMKVFY</sequence>
<dbReference type="Proteomes" id="UP000886110">
    <property type="component" value="Unassembled WGS sequence"/>
</dbReference>
<dbReference type="FunFam" id="3.30.70.580:FF:000001">
    <property type="entry name" value="tRNA pseudouridine synthase A"/>
    <property type="match status" value="1"/>
</dbReference>
<dbReference type="InterPro" id="IPR020097">
    <property type="entry name" value="PsdUridine_synth_TruA_a/b_dom"/>
</dbReference>
<dbReference type="GO" id="GO:0003723">
    <property type="term" value="F:RNA binding"/>
    <property type="evidence" value="ECO:0007669"/>
    <property type="project" value="InterPro"/>
</dbReference>
<dbReference type="AlphaFoldDB" id="A0A7C5HFI9"/>
<dbReference type="NCBIfam" id="TIGR00071">
    <property type="entry name" value="hisT_truA"/>
    <property type="match status" value="1"/>
</dbReference>
<dbReference type="InterPro" id="IPR020094">
    <property type="entry name" value="TruA/RsuA/RluB/E/F_N"/>
</dbReference>
<dbReference type="PIRSF" id="PIRSF001430">
    <property type="entry name" value="tRNA_psdUrid_synth"/>
    <property type="match status" value="1"/>
</dbReference>
<gene>
    <name evidence="4 9" type="primary">truA</name>
    <name evidence="9" type="ORF">ENL19_00970</name>
</gene>
<evidence type="ECO:0000313" key="9">
    <source>
        <dbReference type="EMBL" id="HHE04614.1"/>
    </source>
</evidence>
<dbReference type="GO" id="GO:0160147">
    <property type="term" value="F:tRNA pseudouridine(38-40) synthase activity"/>
    <property type="evidence" value="ECO:0007669"/>
    <property type="project" value="UniProtKB-EC"/>
</dbReference>
<dbReference type="PANTHER" id="PTHR11142:SF0">
    <property type="entry name" value="TRNA PSEUDOURIDINE SYNTHASE-LIKE 1"/>
    <property type="match status" value="1"/>
</dbReference>
<evidence type="ECO:0000256" key="6">
    <source>
        <dbReference type="PIRSR" id="PIRSR001430-2"/>
    </source>
</evidence>
<feature type="active site" description="Nucleophile" evidence="4 5">
    <location>
        <position position="52"/>
    </location>
</feature>
<evidence type="ECO:0000259" key="8">
    <source>
        <dbReference type="Pfam" id="PF01416"/>
    </source>
</evidence>
<comment type="caution">
    <text evidence="9">The sequence shown here is derived from an EMBL/GenBank/DDBJ whole genome shotgun (WGS) entry which is preliminary data.</text>
</comment>
<dbReference type="InterPro" id="IPR020095">
    <property type="entry name" value="PsdUridine_synth_TruA_C"/>
</dbReference>
<dbReference type="HAMAP" id="MF_00171">
    <property type="entry name" value="TruA"/>
    <property type="match status" value="1"/>
</dbReference>
<organism evidence="9">
    <name type="scientific">candidate division WOR-3 bacterium</name>
    <dbReference type="NCBI Taxonomy" id="2052148"/>
    <lineage>
        <taxon>Bacteria</taxon>
        <taxon>Bacteria division WOR-3</taxon>
    </lineage>
</organism>
<feature type="domain" description="Pseudouridine synthase I TruA alpha/beta" evidence="8">
    <location>
        <begin position="145"/>
        <end position="243"/>
    </location>
</feature>
<dbReference type="EMBL" id="DRTB01000063">
    <property type="protein sequence ID" value="HHE04614.1"/>
    <property type="molecule type" value="Genomic_DNA"/>
</dbReference>
<dbReference type="PANTHER" id="PTHR11142">
    <property type="entry name" value="PSEUDOURIDYLATE SYNTHASE"/>
    <property type="match status" value="1"/>
</dbReference>
<evidence type="ECO:0000256" key="1">
    <source>
        <dbReference type="ARBA" id="ARBA00009375"/>
    </source>
</evidence>
<dbReference type="GO" id="GO:0031119">
    <property type="term" value="P:tRNA pseudouridine synthesis"/>
    <property type="evidence" value="ECO:0007669"/>
    <property type="project" value="UniProtKB-UniRule"/>
</dbReference>
<comment type="catalytic activity">
    <reaction evidence="4 7">
        <text>uridine(38/39/40) in tRNA = pseudouridine(38/39/40) in tRNA</text>
        <dbReference type="Rhea" id="RHEA:22376"/>
        <dbReference type="Rhea" id="RHEA-COMP:10085"/>
        <dbReference type="Rhea" id="RHEA-COMP:10087"/>
        <dbReference type="ChEBI" id="CHEBI:65314"/>
        <dbReference type="ChEBI" id="CHEBI:65315"/>
        <dbReference type="EC" id="5.4.99.12"/>
    </reaction>
</comment>
<dbReference type="Gene3D" id="3.30.70.660">
    <property type="entry name" value="Pseudouridine synthase I, catalytic domain, C-terminal subdomain"/>
    <property type="match status" value="1"/>
</dbReference>
<evidence type="ECO:0000256" key="4">
    <source>
        <dbReference type="HAMAP-Rule" id="MF_00171"/>
    </source>
</evidence>
<evidence type="ECO:0000256" key="3">
    <source>
        <dbReference type="ARBA" id="ARBA00023235"/>
    </source>
</evidence>
<proteinExistence type="inferred from homology"/>
<reference evidence="9" key="1">
    <citation type="journal article" date="2020" name="mSystems">
        <title>Genome- and Community-Level Interaction Insights into Carbon Utilization and Element Cycling Functions of Hydrothermarchaeota in Hydrothermal Sediment.</title>
        <authorList>
            <person name="Zhou Z."/>
            <person name="Liu Y."/>
            <person name="Xu W."/>
            <person name="Pan J."/>
            <person name="Luo Z.H."/>
            <person name="Li M."/>
        </authorList>
    </citation>
    <scope>NUCLEOTIDE SEQUENCE [LARGE SCALE GENOMIC DNA]</scope>
    <source>
        <strain evidence="9">HyVt-74</strain>
    </source>
</reference>
<comment type="function">
    <text evidence="4">Formation of pseudouridine at positions 38, 39 and 40 in the anticodon stem and loop of transfer RNAs.</text>
</comment>
<feature type="binding site" evidence="4 6">
    <location>
        <position position="110"/>
    </location>
    <ligand>
        <name>substrate</name>
    </ligand>
</feature>
<comment type="subunit">
    <text evidence="4">Homodimer.</text>
</comment>
<feature type="domain" description="Pseudouridine synthase I TruA alpha/beta" evidence="8">
    <location>
        <begin position="8"/>
        <end position="104"/>
    </location>
</feature>
<evidence type="ECO:0000256" key="7">
    <source>
        <dbReference type="RuleBase" id="RU003792"/>
    </source>
</evidence>
<keyword evidence="2 4" id="KW-0819">tRNA processing</keyword>
<protein>
    <recommendedName>
        <fullName evidence="4">tRNA pseudouridine synthase A</fullName>
        <ecNumber evidence="4">5.4.99.12</ecNumber>
    </recommendedName>
    <alternativeName>
        <fullName evidence="4">tRNA pseudouridine(38-40) synthase</fullName>
    </alternativeName>
    <alternativeName>
        <fullName evidence="4">tRNA pseudouridylate synthase I</fullName>
    </alternativeName>
    <alternativeName>
        <fullName evidence="4">tRNA-uridine isomerase I</fullName>
    </alternativeName>
</protein>
<dbReference type="InterPro" id="IPR020103">
    <property type="entry name" value="PsdUridine_synth_cat_dom_sf"/>
</dbReference>
<dbReference type="Pfam" id="PF01416">
    <property type="entry name" value="PseudoU_synth_1"/>
    <property type="match status" value="2"/>
</dbReference>
<name>A0A7C5HFI9_UNCW3</name>
<evidence type="ECO:0000256" key="5">
    <source>
        <dbReference type="PIRSR" id="PIRSR001430-1"/>
    </source>
</evidence>